<evidence type="ECO:0000256" key="1">
    <source>
        <dbReference type="SAM" id="Phobius"/>
    </source>
</evidence>
<accession>A0A2P2NM94</accession>
<reference evidence="3" key="1">
    <citation type="submission" date="2018-02" db="EMBL/GenBank/DDBJ databases">
        <title>Rhizophora mucronata_Transcriptome.</title>
        <authorList>
            <person name="Meera S.P."/>
            <person name="Sreeshan A."/>
            <person name="Augustine A."/>
        </authorList>
    </citation>
    <scope>NUCLEOTIDE SEQUENCE</scope>
    <source>
        <tissue evidence="3">Leaf</tissue>
    </source>
</reference>
<sequence>MVKREYASRFLVLLFFLFLAKQQLCPLCMPDSSQGQLIFDFMIAFYSEDFGRLGLFIMASTLKAAIIMLTRGNNFYRNFLLRF</sequence>
<organism evidence="3">
    <name type="scientific">Rhizophora mucronata</name>
    <name type="common">Asiatic mangrove</name>
    <dbReference type="NCBI Taxonomy" id="61149"/>
    <lineage>
        <taxon>Eukaryota</taxon>
        <taxon>Viridiplantae</taxon>
        <taxon>Streptophyta</taxon>
        <taxon>Embryophyta</taxon>
        <taxon>Tracheophyta</taxon>
        <taxon>Spermatophyta</taxon>
        <taxon>Magnoliopsida</taxon>
        <taxon>eudicotyledons</taxon>
        <taxon>Gunneridae</taxon>
        <taxon>Pentapetalae</taxon>
        <taxon>rosids</taxon>
        <taxon>fabids</taxon>
        <taxon>Malpighiales</taxon>
        <taxon>Rhizophoraceae</taxon>
        <taxon>Rhizophora</taxon>
    </lineage>
</organism>
<evidence type="ECO:0008006" key="4">
    <source>
        <dbReference type="Google" id="ProtNLM"/>
    </source>
</evidence>
<dbReference type="EMBL" id="GGEC01063030">
    <property type="protein sequence ID" value="MBX43514.1"/>
    <property type="molecule type" value="Transcribed_RNA"/>
</dbReference>
<keyword evidence="1" id="KW-1133">Transmembrane helix</keyword>
<evidence type="ECO:0000313" key="3">
    <source>
        <dbReference type="EMBL" id="MBX43514.1"/>
    </source>
</evidence>
<proteinExistence type="predicted"/>
<keyword evidence="2" id="KW-0732">Signal</keyword>
<feature type="signal peptide" evidence="2">
    <location>
        <begin position="1"/>
        <end position="22"/>
    </location>
</feature>
<evidence type="ECO:0000256" key="2">
    <source>
        <dbReference type="SAM" id="SignalP"/>
    </source>
</evidence>
<protein>
    <recommendedName>
        <fullName evidence="4">Secreted protein</fullName>
    </recommendedName>
</protein>
<keyword evidence="1" id="KW-0472">Membrane</keyword>
<feature type="chain" id="PRO_5015161816" description="Secreted protein" evidence="2">
    <location>
        <begin position="23"/>
        <end position="83"/>
    </location>
</feature>
<feature type="transmembrane region" description="Helical" evidence="1">
    <location>
        <begin position="50"/>
        <end position="69"/>
    </location>
</feature>
<dbReference type="AlphaFoldDB" id="A0A2P2NM94"/>
<keyword evidence="1" id="KW-0812">Transmembrane</keyword>
<name>A0A2P2NM94_RHIMU</name>